<comment type="caution">
    <text evidence="2">The sequence shown here is derived from an EMBL/GenBank/DDBJ whole genome shotgun (WGS) entry which is preliminary data.</text>
</comment>
<name>A0AA39RUE8_ACESA</name>
<dbReference type="AlphaFoldDB" id="A0AA39RUE8"/>
<evidence type="ECO:0000313" key="2">
    <source>
        <dbReference type="EMBL" id="KAK0578429.1"/>
    </source>
</evidence>
<organism evidence="2 3">
    <name type="scientific">Acer saccharum</name>
    <name type="common">Sugar maple</name>
    <dbReference type="NCBI Taxonomy" id="4024"/>
    <lineage>
        <taxon>Eukaryota</taxon>
        <taxon>Viridiplantae</taxon>
        <taxon>Streptophyta</taxon>
        <taxon>Embryophyta</taxon>
        <taxon>Tracheophyta</taxon>
        <taxon>Spermatophyta</taxon>
        <taxon>Magnoliopsida</taxon>
        <taxon>eudicotyledons</taxon>
        <taxon>Gunneridae</taxon>
        <taxon>Pentapetalae</taxon>
        <taxon>rosids</taxon>
        <taxon>malvids</taxon>
        <taxon>Sapindales</taxon>
        <taxon>Sapindaceae</taxon>
        <taxon>Hippocastanoideae</taxon>
        <taxon>Acereae</taxon>
        <taxon>Acer</taxon>
    </lineage>
</organism>
<dbReference type="InterPro" id="IPR050481">
    <property type="entry name" value="UDP-glycosyltransf_plant"/>
</dbReference>
<dbReference type="SUPFAM" id="SSF53756">
    <property type="entry name" value="UDP-Glycosyltransferase/glycogen phosphorylase"/>
    <property type="match status" value="1"/>
</dbReference>
<keyword evidence="3" id="KW-1185">Reference proteome</keyword>
<accession>A0AA39RUE8</accession>
<protein>
    <submittedName>
        <fullName evidence="2">Uncharacterized protein</fullName>
    </submittedName>
</protein>
<evidence type="ECO:0000256" key="1">
    <source>
        <dbReference type="ARBA" id="ARBA00009995"/>
    </source>
</evidence>
<sequence length="191" mass="20996">MHLINFIPVTVPCVDGLPPGTEATTDVSYPLHPLVMTLMDLTEPAIEAILSVLKPHFVLYDYTHWLPTLAHKLGIKAILYCVVSSVTIGYLLSPERKILTQADMMNPPPGPELPEPPRSVLEPTWVNLLGGFEAKSLINCAFGSDCIMNKNQFRELVLGFELTGLSFLAALKPPIGCDTIESTLPEGWEKE</sequence>
<dbReference type="EMBL" id="JAUESC010000385">
    <property type="protein sequence ID" value="KAK0578429.1"/>
    <property type="molecule type" value="Genomic_DNA"/>
</dbReference>
<dbReference type="PANTHER" id="PTHR48049">
    <property type="entry name" value="GLYCOSYLTRANSFERASE"/>
    <property type="match status" value="1"/>
</dbReference>
<proteinExistence type="inferred from homology"/>
<gene>
    <name evidence="2" type="ORF">LWI29_010283</name>
</gene>
<evidence type="ECO:0000313" key="3">
    <source>
        <dbReference type="Proteomes" id="UP001168877"/>
    </source>
</evidence>
<dbReference type="Proteomes" id="UP001168877">
    <property type="component" value="Unassembled WGS sequence"/>
</dbReference>
<dbReference type="Gene3D" id="3.40.50.2000">
    <property type="entry name" value="Glycogen Phosphorylase B"/>
    <property type="match status" value="1"/>
</dbReference>
<reference evidence="2" key="2">
    <citation type="submission" date="2023-06" db="EMBL/GenBank/DDBJ databases">
        <authorList>
            <person name="Swenson N.G."/>
            <person name="Wegrzyn J.L."/>
            <person name="Mcevoy S.L."/>
        </authorList>
    </citation>
    <scope>NUCLEOTIDE SEQUENCE</scope>
    <source>
        <strain evidence="2">NS2018</strain>
        <tissue evidence="2">Leaf</tissue>
    </source>
</reference>
<dbReference type="GO" id="GO:0035251">
    <property type="term" value="F:UDP-glucosyltransferase activity"/>
    <property type="evidence" value="ECO:0007669"/>
    <property type="project" value="InterPro"/>
</dbReference>
<dbReference type="PANTHER" id="PTHR48049:SF34">
    <property type="entry name" value="UDP-GLYCOSYLTRANSFERASE 79B30-LIKE"/>
    <property type="match status" value="1"/>
</dbReference>
<comment type="similarity">
    <text evidence="1">Belongs to the UDP-glycosyltransferase family.</text>
</comment>
<reference evidence="2" key="1">
    <citation type="journal article" date="2022" name="Plant J.">
        <title>Strategies of tolerance reflected in two North American maple genomes.</title>
        <authorList>
            <person name="McEvoy S.L."/>
            <person name="Sezen U.U."/>
            <person name="Trouern-Trend A."/>
            <person name="McMahon S.M."/>
            <person name="Schaberg P.G."/>
            <person name="Yang J."/>
            <person name="Wegrzyn J.L."/>
            <person name="Swenson N.G."/>
        </authorList>
    </citation>
    <scope>NUCLEOTIDE SEQUENCE</scope>
    <source>
        <strain evidence="2">NS2018</strain>
    </source>
</reference>